<keyword evidence="3" id="KW-0067">ATP-binding</keyword>
<organism evidence="7 8">
    <name type="scientific">Nocardioides aquiterrae</name>
    <dbReference type="NCBI Taxonomy" id="203799"/>
    <lineage>
        <taxon>Bacteria</taxon>
        <taxon>Bacillati</taxon>
        <taxon>Actinomycetota</taxon>
        <taxon>Actinomycetes</taxon>
        <taxon>Propionibacteriales</taxon>
        <taxon>Nocardioidaceae</taxon>
        <taxon>Nocardioides</taxon>
    </lineage>
</organism>
<dbReference type="PROSITE" id="PS50234">
    <property type="entry name" value="VWFA"/>
    <property type="match status" value="1"/>
</dbReference>
<dbReference type="SMART" id="SM00327">
    <property type="entry name" value="VWA"/>
    <property type="match status" value="1"/>
</dbReference>
<sequence length="677" mass="71772">MPLSYPFSAVLGCELDALDDLGLALVLTAVSPDIGGVLVRGEKGTAKSTTVRALAAVLPPIEAYAADRFSIDPADPSASSPDGPFPDDAETVTRPVRLVELPVGATEDRVLGSLHLERALAHGKVEYEPGLLARAHRGVLYVDEVNLLHDHLVDLLLDAAAMGRVSVERDGVSVEHASRFVLIGTMNPEEGELRPQLLDRFGLTVEVAAPRDPALRAEVVRRRMAYDLDPAGFVARFRSAERALTERIESARERVAKVRLGDPALLKVAEVCAAFEVDGLRADIVTARTAVAHAAWQGRDEVTRADIRRAALLALPHRRRRNPFDAPGLDEELLDRVLGDDELPPEPPEGPAPPDGPEPPGRDDAEPPAPGSSDGEEPAPTPADPLEGAPVPPGPGPSSGQTVAAGAPYRPRLLKVQGLGDGVAGRRSRAISTTGRRVGARRPGGAAGSLHLVETLLAAAGRQPGRPRTGTRVELRPEDLRTAVREGREANLVLFCVDASGSMAARRRMTQVKTAILSLLLDAYRRRDKVGLITFRGQVAELVLPPTHSVDIAAARLEELPAGGRTPLAEGLLEAARVLVRERLRDPRLRPLLVVVTDGRATGGRDAVVRAQQAAEHVAALGVTAVVVDGETGPLRLGLAVELAARLRAEHLPVAELSAETLAATVHSHTHPVNGAA</sequence>
<evidence type="ECO:0000256" key="1">
    <source>
        <dbReference type="ARBA" id="ARBA00005799"/>
    </source>
</evidence>
<dbReference type="InterPro" id="IPR000523">
    <property type="entry name" value="Mg_chelatse_chII-like_cat_dom"/>
</dbReference>
<evidence type="ECO:0000313" key="8">
    <source>
        <dbReference type="Proteomes" id="UP001499979"/>
    </source>
</evidence>
<dbReference type="Gene3D" id="3.40.50.300">
    <property type="entry name" value="P-loop containing nucleotide triphosphate hydrolases"/>
    <property type="match status" value="1"/>
</dbReference>
<dbReference type="Proteomes" id="UP001499979">
    <property type="component" value="Unassembled WGS sequence"/>
</dbReference>
<dbReference type="Pfam" id="PF13519">
    <property type="entry name" value="VWA_2"/>
    <property type="match status" value="1"/>
</dbReference>
<dbReference type="Pfam" id="PF01078">
    <property type="entry name" value="Mg_chelatase"/>
    <property type="match status" value="1"/>
</dbReference>
<dbReference type="EMBL" id="BAAAJE010000002">
    <property type="protein sequence ID" value="GAA1129388.1"/>
    <property type="molecule type" value="Genomic_DNA"/>
</dbReference>
<dbReference type="InterPro" id="IPR003593">
    <property type="entry name" value="AAA+_ATPase"/>
</dbReference>
<comment type="similarity">
    <text evidence="1">Belongs to the Mg-chelatase subunits D/I family.</text>
</comment>
<dbReference type="InterPro" id="IPR027417">
    <property type="entry name" value="P-loop_NTPase"/>
</dbReference>
<dbReference type="InterPro" id="IPR041628">
    <property type="entry name" value="ChlI/MoxR_AAA_lid"/>
</dbReference>
<dbReference type="InterPro" id="IPR052989">
    <property type="entry name" value="Mg-chelatase_DI-like"/>
</dbReference>
<evidence type="ECO:0000256" key="2">
    <source>
        <dbReference type="ARBA" id="ARBA00022741"/>
    </source>
</evidence>
<evidence type="ECO:0000259" key="6">
    <source>
        <dbReference type="PROSITE" id="PS50234"/>
    </source>
</evidence>
<feature type="compositionally biased region" description="Pro residues" evidence="5">
    <location>
        <begin position="345"/>
        <end position="359"/>
    </location>
</feature>
<dbReference type="Gene3D" id="1.10.8.80">
    <property type="entry name" value="Magnesium chelatase subunit I, C-Terminal domain"/>
    <property type="match status" value="1"/>
</dbReference>
<dbReference type="InterPro" id="IPR041702">
    <property type="entry name" value="BchD/ChlD_VWA"/>
</dbReference>
<dbReference type="InterPro" id="IPR036465">
    <property type="entry name" value="vWFA_dom_sf"/>
</dbReference>
<gene>
    <name evidence="7" type="ORF">GCM10009606_06510</name>
</gene>
<dbReference type="InterPro" id="IPR002035">
    <property type="entry name" value="VWF_A"/>
</dbReference>
<feature type="compositionally biased region" description="Low complexity" evidence="5">
    <location>
        <begin position="435"/>
        <end position="444"/>
    </location>
</feature>
<evidence type="ECO:0000256" key="5">
    <source>
        <dbReference type="SAM" id="MobiDB-lite"/>
    </source>
</evidence>
<comment type="caution">
    <text evidence="7">The sequence shown here is derived from an EMBL/GenBank/DDBJ whole genome shotgun (WGS) entry which is preliminary data.</text>
</comment>
<evidence type="ECO:0000313" key="7">
    <source>
        <dbReference type="EMBL" id="GAA1129388.1"/>
    </source>
</evidence>
<feature type="region of interest" description="Disordered" evidence="5">
    <location>
        <begin position="418"/>
        <end position="446"/>
    </location>
</feature>
<accession>A0ABN1U9B6</accession>
<dbReference type="RefSeq" id="WP_343905619.1">
    <property type="nucleotide sequence ID" value="NZ_BAAAJE010000002.1"/>
</dbReference>
<keyword evidence="8" id="KW-1185">Reference proteome</keyword>
<dbReference type="CDD" id="cd01451">
    <property type="entry name" value="vWA_Magnesium_chelatase"/>
    <property type="match status" value="1"/>
</dbReference>
<keyword evidence="2" id="KW-0547">Nucleotide-binding</keyword>
<dbReference type="Gene3D" id="3.40.50.410">
    <property type="entry name" value="von Willebrand factor, type A domain"/>
    <property type="match status" value="1"/>
</dbReference>
<dbReference type="PANTHER" id="PTHR35023:SF1">
    <property type="entry name" value="MG-PROTOPORPHYRIN IX CHELATASE"/>
    <property type="match status" value="1"/>
</dbReference>
<feature type="domain" description="VWFA" evidence="6">
    <location>
        <begin position="492"/>
        <end position="628"/>
    </location>
</feature>
<proteinExistence type="inferred from homology"/>
<evidence type="ECO:0000256" key="3">
    <source>
        <dbReference type="ARBA" id="ARBA00022840"/>
    </source>
</evidence>
<dbReference type="SMART" id="SM00382">
    <property type="entry name" value="AAA"/>
    <property type="match status" value="1"/>
</dbReference>
<dbReference type="SUPFAM" id="SSF52540">
    <property type="entry name" value="P-loop containing nucleoside triphosphate hydrolases"/>
    <property type="match status" value="1"/>
</dbReference>
<name>A0ABN1U9B6_9ACTN</name>
<reference evidence="7 8" key="1">
    <citation type="journal article" date="2019" name="Int. J. Syst. Evol. Microbiol.">
        <title>The Global Catalogue of Microorganisms (GCM) 10K type strain sequencing project: providing services to taxonomists for standard genome sequencing and annotation.</title>
        <authorList>
            <consortium name="The Broad Institute Genomics Platform"/>
            <consortium name="The Broad Institute Genome Sequencing Center for Infectious Disease"/>
            <person name="Wu L."/>
            <person name="Ma J."/>
        </authorList>
    </citation>
    <scope>NUCLEOTIDE SEQUENCE [LARGE SCALE GENOMIC DNA]</scope>
    <source>
        <strain evidence="7 8">JCM 11813</strain>
    </source>
</reference>
<dbReference type="Pfam" id="PF17863">
    <property type="entry name" value="AAA_lid_2"/>
    <property type="match status" value="1"/>
</dbReference>
<evidence type="ECO:0000256" key="4">
    <source>
        <dbReference type="ARBA" id="ARBA00030759"/>
    </source>
</evidence>
<feature type="region of interest" description="Disordered" evidence="5">
    <location>
        <begin position="339"/>
        <end position="405"/>
    </location>
</feature>
<protein>
    <recommendedName>
        <fullName evidence="4">Mg-protoporphyrin IX chelatase</fullName>
    </recommendedName>
</protein>
<dbReference type="SUPFAM" id="SSF53300">
    <property type="entry name" value="vWA-like"/>
    <property type="match status" value="1"/>
</dbReference>
<dbReference type="PANTHER" id="PTHR35023">
    <property type="entry name" value="CHELATASE-RELATED"/>
    <property type="match status" value="1"/>
</dbReference>